<dbReference type="GO" id="GO:0004222">
    <property type="term" value="F:metalloendopeptidase activity"/>
    <property type="evidence" value="ECO:0007669"/>
    <property type="project" value="InterPro"/>
</dbReference>
<feature type="domain" description="Peptidase M13 N-terminal" evidence="2">
    <location>
        <begin position="86"/>
        <end position="431"/>
    </location>
</feature>
<comment type="caution">
    <text evidence="3">The sequence shown here is derived from an EMBL/GenBank/DDBJ whole genome shotgun (WGS) entry which is preliminary data.</text>
</comment>
<proteinExistence type="inferred from homology"/>
<dbReference type="Proteomes" id="UP000886998">
    <property type="component" value="Unassembled WGS sequence"/>
</dbReference>
<organism evidence="3 4">
    <name type="scientific">Trichonephila inaurata madagascariensis</name>
    <dbReference type="NCBI Taxonomy" id="2747483"/>
    <lineage>
        <taxon>Eukaryota</taxon>
        <taxon>Metazoa</taxon>
        <taxon>Ecdysozoa</taxon>
        <taxon>Arthropoda</taxon>
        <taxon>Chelicerata</taxon>
        <taxon>Arachnida</taxon>
        <taxon>Araneae</taxon>
        <taxon>Araneomorphae</taxon>
        <taxon>Entelegynae</taxon>
        <taxon>Araneoidea</taxon>
        <taxon>Nephilidae</taxon>
        <taxon>Trichonephila</taxon>
        <taxon>Trichonephila inaurata</taxon>
    </lineage>
</organism>
<evidence type="ECO:0000256" key="1">
    <source>
        <dbReference type="ARBA" id="ARBA00007357"/>
    </source>
</evidence>
<dbReference type="GO" id="GO:0005886">
    <property type="term" value="C:plasma membrane"/>
    <property type="evidence" value="ECO:0007669"/>
    <property type="project" value="TreeGrafter"/>
</dbReference>
<dbReference type="GO" id="GO:0016485">
    <property type="term" value="P:protein processing"/>
    <property type="evidence" value="ECO:0007669"/>
    <property type="project" value="TreeGrafter"/>
</dbReference>
<reference evidence="3" key="1">
    <citation type="submission" date="2020-08" db="EMBL/GenBank/DDBJ databases">
        <title>Multicomponent nature underlies the extraordinary mechanical properties of spider dragline silk.</title>
        <authorList>
            <person name="Kono N."/>
            <person name="Nakamura H."/>
            <person name="Mori M."/>
            <person name="Yoshida Y."/>
            <person name="Ohtoshi R."/>
            <person name="Malay A.D."/>
            <person name="Moran D.A.P."/>
            <person name="Tomita M."/>
            <person name="Numata K."/>
            <person name="Arakawa K."/>
        </authorList>
    </citation>
    <scope>NUCLEOTIDE SEQUENCE</scope>
</reference>
<protein>
    <submittedName>
        <fullName evidence="3">Endothelin-converting enzyme homolog</fullName>
    </submittedName>
</protein>
<dbReference type="EMBL" id="BMAV01012697">
    <property type="protein sequence ID" value="GFY59604.1"/>
    <property type="molecule type" value="Genomic_DNA"/>
</dbReference>
<dbReference type="InterPro" id="IPR008753">
    <property type="entry name" value="Peptidase_M13_N"/>
</dbReference>
<dbReference type="Gene3D" id="3.40.390.10">
    <property type="entry name" value="Collagenase (Catalytic Domain)"/>
    <property type="match status" value="1"/>
</dbReference>
<dbReference type="SUPFAM" id="SSF55486">
    <property type="entry name" value="Metalloproteases ('zincins'), catalytic domain"/>
    <property type="match status" value="1"/>
</dbReference>
<dbReference type="PANTHER" id="PTHR11733:SF167">
    <property type="entry name" value="FI17812P1-RELATED"/>
    <property type="match status" value="1"/>
</dbReference>
<accession>A0A8X6XU76</accession>
<dbReference type="CDD" id="cd08662">
    <property type="entry name" value="M13"/>
    <property type="match status" value="1"/>
</dbReference>
<dbReference type="InterPro" id="IPR042089">
    <property type="entry name" value="Peptidase_M13_dom_2"/>
</dbReference>
<dbReference type="PANTHER" id="PTHR11733">
    <property type="entry name" value="ZINC METALLOPROTEASE FAMILY M13 NEPRILYSIN-RELATED"/>
    <property type="match status" value="1"/>
</dbReference>
<name>A0A8X6XU76_9ARAC</name>
<dbReference type="Gene3D" id="1.10.1380.10">
    <property type="entry name" value="Neutral endopeptidase , domain2"/>
    <property type="match status" value="1"/>
</dbReference>
<sequence>MDFPKQMEIEKRNSPAAGRNYPGRGQRDAEEKDLLAAHFNRLFVLIFAYCFEIECTRVYCKNYCTTPACVMTAATILNSLDQTVDPCEDFYQYACGGWIKSHSLSEDAVMFSKMTKRLADNLHIFKYVLEDESFELKGEAEKNARILYRSCMNTTRIEERGARPLLDLFKKIGGWNISGDFNINDWDFQKALDLINNNNLASSFFAWVIMADLKNSSQNSLVVQQTELTLDSRDYYLNKTMDDKVISALLEYMTKTGVLLGGEEHATRLQMQDVIDFEMKLAEIMLSAEELADHNLTYRKLTINQLQMVSPFINWRHHFHSAFKMVDREIHSSEPVIVFGLDYLKKLSELVTAYLSNAKGRVTVANYLAWKLVHSSLDHFSKPFREAGHDLKVAIFGGDTEDIRWGTCVKDVHESMGFALSAMFVRKYFSGE</sequence>
<evidence type="ECO:0000259" key="2">
    <source>
        <dbReference type="Pfam" id="PF05649"/>
    </source>
</evidence>
<dbReference type="InterPro" id="IPR000718">
    <property type="entry name" value="Peptidase_M13"/>
</dbReference>
<evidence type="ECO:0000313" key="4">
    <source>
        <dbReference type="Proteomes" id="UP000886998"/>
    </source>
</evidence>
<feature type="non-terminal residue" evidence="3">
    <location>
        <position position="1"/>
    </location>
</feature>
<dbReference type="InterPro" id="IPR024079">
    <property type="entry name" value="MetalloPept_cat_dom_sf"/>
</dbReference>
<dbReference type="Pfam" id="PF05649">
    <property type="entry name" value="Peptidase_M13_N"/>
    <property type="match status" value="1"/>
</dbReference>
<dbReference type="AlphaFoldDB" id="A0A8X6XU76"/>
<keyword evidence="4" id="KW-1185">Reference proteome</keyword>
<comment type="similarity">
    <text evidence="1">Belongs to the peptidase M13 family.</text>
</comment>
<gene>
    <name evidence="3" type="ORF">TNIN_483481</name>
</gene>
<dbReference type="PROSITE" id="PS51885">
    <property type="entry name" value="NEPRILYSIN"/>
    <property type="match status" value="1"/>
</dbReference>
<dbReference type="OrthoDB" id="6475849at2759"/>
<evidence type="ECO:0000313" key="3">
    <source>
        <dbReference type="EMBL" id="GFY59604.1"/>
    </source>
</evidence>